<dbReference type="InterPro" id="IPR014721">
    <property type="entry name" value="Ribsml_uS5_D2-typ_fold_subgr"/>
</dbReference>
<reference evidence="5" key="1">
    <citation type="journal article" date="2018" name="Gigascience">
        <title>Genome assembly of the Pink Ipe (Handroanthus impetiginosus, Bignoniaceae), a highly valued, ecologically keystone Neotropical timber forest tree.</title>
        <authorList>
            <person name="Silva-Junior O.B."/>
            <person name="Grattapaglia D."/>
            <person name="Novaes E."/>
            <person name="Collevatti R.G."/>
        </authorList>
    </citation>
    <scope>NUCLEOTIDE SEQUENCE [LARGE SCALE GENOMIC DNA]</scope>
    <source>
        <strain evidence="5">cv. UFG-1</strain>
    </source>
</reference>
<dbReference type="InterPro" id="IPR020568">
    <property type="entry name" value="Ribosomal_Su5_D2-typ_SF"/>
</dbReference>
<dbReference type="InterPro" id="IPR036890">
    <property type="entry name" value="HATPase_C_sf"/>
</dbReference>
<dbReference type="InterPro" id="IPR038973">
    <property type="entry name" value="MutL/Mlh/Pms-like"/>
</dbReference>
<keyword evidence="5" id="KW-1185">Reference proteome</keyword>
<dbReference type="GO" id="GO:0032300">
    <property type="term" value="C:mismatch repair complex"/>
    <property type="evidence" value="ECO:0007669"/>
    <property type="project" value="InterPro"/>
</dbReference>
<evidence type="ECO:0000259" key="3">
    <source>
        <dbReference type="SMART" id="SM01340"/>
    </source>
</evidence>
<organism evidence="4 5">
    <name type="scientific">Handroanthus impetiginosus</name>
    <dbReference type="NCBI Taxonomy" id="429701"/>
    <lineage>
        <taxon>Eukaryota</taxon>
        <taxon>Viridiplantae</taxon>
        <taxon>Streptophyta</taxon>
        <taxon>Embryophyta</taxon>
        <taxon>Tracheophyta</taxon>
        <taxon>Spermatophyta</taxon>
        <taxon>Magnoliopsida</taxon>
        <taxon>eudicotyledons</taxon>
        <taxon>Gunneridae</taxon>
        <taxon>Pentapetalae</taxon>
        <taxon>asterids</taxon>
        <taxon>lamiids</taxon>
        <taxon>Lamiales</taxon>
        <taxon>Bignoniaceae</taxon>
        <taxon>Crescentiina</taxon>
        <taxon>Tabebuia alliance</taxon>
        <taxon>Handroanthus</taxon>
    </lineage>
</organism>
<name>A0A2G9I1A8_9LAMI</name>
<dbReference type="SUPFAM" id="SSF118116">
    <property type="entry name" value="DNA mismatch repair protein MutL"/>
    <property type="match status" value="1"/>
</dbReference>
<keyword evidence="2" id="KW-0227">DNA damage</keyword>
<dbReference type="Gene3D" id="3.30.1540.20">
    <property type="entry name" value="MutL, C-terminal domain, dimerisation subdomain"/>
    <property type="match status" value="1"/>
</dbReference>
<dbReference type="Pfam" id="PF13589">
    <property type="entry name" value="HATPase_c_3"/>
    <property type="match status" value="1"/>
</dbReference>
<dbReference type="Proteomes" id="UP000231279">
    <property type="component" value="Unassembled WGS sequence"/>
</dbReference>
<comment type="similarity">
    <text evidence="1">Belongs to the DNA mismatch repair MutL/HexB family.</text>
</comment>
<dbReference type="AlphaFoldDB" id="A0A2G9I1A8"/>
<dbReference type="InterPro" id="IPR014790">
    <property type="entry name" value="MutL_C"/>
</dbReference>
<feature type="domain" description="DNA mismatch repair protein S5" evidence="3">
    <location>
        <begin position="214"/>
        <end position="337"/>
    </location>
</feature>
<evidence type="ECO:0000256" key="2">
    <source>
        <dbReference type="ARBA" id="ARBA00022763"/>
    </source>
</evidence>
<dbReference type="GO" id="GO:0030983">
    <property type="term" value="F:mismatched DNA binding"/>
    <property type="evidence" value="ECO:0007669"/>
    <property type="project" value="InterPro"/>
</dbReference>
<dbReference type="Gene3D" id="3.30.230.10">
    <property type="match status" value="1"/>
</dbReference>
<dbReference type="PANTHER" id="PTHR10073:SF47">
    <property type="entry name" value="DNA MISMATCH REPAIR PROTEIN MLH3"/>
    <property type="match status" value="1"/>
</dbReference>
<dbReference type="Pfam" id="PF08676">
    <property type="entry name" value="MutL_C"/>
    <property type="match status" value="1"/>
</dbReference>
<evidence type="ECO:0000313" key="5">
    <source>
        <dbReference type="Proteomes" id="UP000231279"/>
    </source>
</evidence>
<dbReference type="STRING" id="429701.A0A2G9I1A8"/>
<dbReference type="InterPro" id="IPR013507">
    <property type="entry name" value="DNA_mismatch_S5_2-like"/>
</dbReference>
<dbReference type="SUPFAM" id="SSF55874">
    <property type="entry name" value="ATPase domain of HSP90 chaperone/DNA topoisomerase II/histidine kinase"/>
    <property type="match status" value="1"/>
</dbReference>
<dbReference type="SMART" id="SM01340">
    <property type="entry name" value="DNA_mis_repair"/>
    <property type="match status" value="1"/>
</dbReference>
<proteinExistence type="inferred from homology"/>
<dbReference type="InterPro" id="IPR002099">
    <property type="entry name" value="MutL/Mlh/PMS"/>
</dbReference>
<dbReference type="NCBIfam" id="TIGR00585">
    <property type="entry name" value="mutl"/>
    <property type="match status" value="1"/>
</dbReference>
<dbReference type="Gene3D" id="3.30.565.10">
    <property type="entry name" value="Histidine kinase-like ATPase, C-terminal domain"/>
    <property type="match status" value="1"/>
</dbReference>
<dbReference type="InterPro" id="IPR037198">
    <property type="entry name" value="MutL_C_sf"/>
</dbReference>
<dbReference type="PANTHER" id="PTHR10073">
    <property type="entry name" value="DNA MISMATCH REPAIR PROTEIN MLH, PMS, MUTL"/>
    <property type="match status" value="1"/>
</dbReference>
<dbReference type="GO" id="GO:0016887">
    <property type="term" value="F:ATP hydrolysis activity"/>
    <property type="evidence" value="ECO:0007669"/>
    <property type="project" value="InterPro"/>
</dbReference>
<dbReference type="GO" id="GO:0006298">
    <property type="term" value="P:mismatch repair"/>
    <property type="evidence" value="ECO:0007669"/>
    <property type="project" value="InterPro"/>
</dbReference>
<dbReference type="SUPFAM" id="SSF54211">
    <property type="entry name" value="Ribosomal protein S5 domain 2-like"/>
    <property type="match status" value="1"/>
</dbReference>
<comment type="caution">
    <text evidence="4">The sequence shown here is derived from an EMBL/GenBank/DDBJ whole genome shotgun (WGS) entry which is preliminary data.</text>
</comment>
<dbReference type="OrthoDB" id="429932at2759"/>
<evidence type="ECO:0000313" key="4">
    <source>
        <dbReference type="EMBL" id="PIN23390.1"/>
    </source>
</evidence>
<sequence>MRSIERLPEAIHSSVRSGVVICDLTRIVEELVFNSLDAGATKVSIAVGVGSCYIKVVDNGSGITRDGLVLLGERYATSKVDHLAAVGIGTEYLDFHGEALCSISDVSLLEIVTKARGKPNGYRKIMKGSKCLFLGINDDRQDVGTTVIVRDIFYNQPVRRKHLESSPKKALDSIKTSVLRIALVHVNVSFKVVDVDSADELLHTEPSSSPLPILSSYFGIENLTAFYKLNLSDGELKLSGYISDPREIFSLKAIQYVYINSRFICKGPIHKLLNQLAAKFDLLNSWRPASSYQSEKRNKYEVCPTFILNLHCPRSYYDIDWGPVLNFIENGIMGVWTENISLDMPDAFETGKKRCRKQNCQFPLDFCSLQQKKLCKSYDNVSTLEKCLSSFGKPSRNVSELKRPPVAADLLSETDYLHRSCSRSLASFQVTANKETRNRPSPGSAFSPACLTYTHGKDEDISCSPLGNILPAFDYEIDNISTLPGVSAACRQFNDDTNMDQDPSRSFLRSCSFERSLLHKKKSPARDEILEFGSNDIRSRKTWIDYDENMVNEIDLAIGGRDLLYDEPSPFQSSPMNQSDMHEISEFPISKSSLVSRKVLSDSSGQMGKCSSSRHSFRSGCSLLTAEQSTGIKFLDDDDALYKRLIEGCSEFGKDDICEYPAQGEHYLRQSNLNREDSWQQQNCSLMNLSRHNNGELDEFHWGDFENIFSPEPFKRFSETDWSPLLSYGEESPKSPVAHKCGRPNSRNQEMTFNTKKGSIRSHSAPPFCRGKKRYLDLTDTSNMLSAESNFENIHATISSTGNGNSIHRQHAATRNLKGLQKSFGECHPSSMERSDTDCSFAKRPGLEMTPEVIRVQNGEAEKREQYVNTDFVECLDLKEVKDSFDSGAKWGNSCLPTIGGRGSDDTKNQDIILDISSDILHLAGDSLVPKSIDRMSLEDAKVLNQVDKKFIAVVAGKTLAVIDQHAADERIRLEELRHKVLSGEMKSITNLDAEQELVLPEIGYQLLQNYAEQIQTWGWICNIHSENTSSFTK</sequence>
<dbReference type="EMBL" id="NKXS01000582">
    <property type="protein sequence ID" value="PIN23390.1"/>
    <property type="molecule type" value="Genomic_DNA"/>
</dbReference>
<gene>
    <name evidence="4" type="ORF">CDL12_03874</name>
</gene>
<protein>
    <recommendedName>
        <fullName evidence="3">DNA mismatch repair protein S5 domain-containing protein</fullName>
    </recommendedName>
</protein>
<dbReference type="GO" id="GO:0005524">
    <property type="term" value="F:ATP binding"/>
    <property type="evidence" value="ECO:0007669"/>
    <property type="project" value="InterPro"/>
</dbReference>
<dbReference type="GO" id="GO:0140664">
    <property type="term" value="F:ATP-dependent DNA damage sensor activity"/>
    <property type="evidence" value="ECO:0007669"/>
    <property type="project" value="InterPro"/>
</dbReference>
<evidence type="ECO:0000256" key="1">
    <source>
        <dbReference type="ARBA" id="ARBA00006082"/>
    </source>
</evidence>
<dbReference type="InterPro" id="IPR042120">
    <property type="entry name" value="MutL_C_dimsub"/>
</dbReference>
<accession>A0A2G9I1A8</accession>